<comment type="caution">
    <text evidence="2">The sequence shown here is derived from an EMBL/GenBank/DDBJ whole genome shotgun (WGS) entry which is preliminary data.</text>
</comment>
<dbReference type="RefSeq" id="WP_106584805.1">
    <property type="nucleotide sequence ID" value="NZ_PYGA01000015.1"/>
</dbReference>
<accession>A0A2P8DE28</accession>
<organism evidence="2 3">
    <name type="scientific">Murinocardiopsis flavida</name>
    <dbReference type="NCBI Taxonomy" id="645275"/>
    <lineage>
        <taxon>Bacteria</taxon>
        <taxon>Bacillati</taxon>
        <taxon>Actinomycetota</taxon>
        <taxon>Actinomycetes</taxon>
        <taxon>Streptosporangiales</taxon>
        <taxon>Nocardiopsidaceae</taxon>
        <taxon>Murinocardiopsis</taxon>
    </lineage>
</organism>
<dbReference type="SUPFAM" id="SSF109854">
    <property type="entry name" value="DinB/YfiT-like putative metalloenzymes"/>
    <property type="match status" value="1"/>
</dbReference>
<evidence type="ECO:0000313" key="3">
    <source>
        <dbReference type="Proteomes" id="UP000240542"/>
    </source>
</evidence>
<dbReference type="InterPro" id="IPR024344">
    <property type="entry name" value="MDMPI_metal-binding"/>
</dbReference>
<dbReference type="Pfam" id="PF11716">
    <property type="entry name" value="MDMPI_N"/>
    <property type="match status" value="1"/>
</dbReference>
<evidence type="ECO:0000259" key="1">
    <source>
        <dbReference type="Pfam" id="PF11716"/>
    </source>
</evidence>
<dbReference type="Gene3D" id="1.20.120.450">
    <property type="entry name" value="dinb family like domain"/>
    <property type="match status" value="1"/>
</dbReference>
<reference evidence="2 3" key="1">
    <citation type="submission" date="2018-03" db="EMBL/GenBank/DDBJ databases">
        <title>Genomic Encyclopedia of Archaeal and Bacterial Type Strains, Phase II (KMG-II): from individual species to whole genera.</title>
        <authorList>
            <person name="Goeker M."/>
        </authorList>
    </citation>
    <scope>NUCLEOTIDE SEQUENCE [LARGE SCALE GENOMIC DNA]</scope>
    <source>
        <strain evidence="2 3">DSM 45312</strain>
    </source>
</reference>
<dbReference type="InterPro" id="IPR034660">
    <property type="entry name" value="DinB/YfiT-like"/>
</dbReference>
<feature type="domain" description="Mycothiol-dependent maleylpyruvate isomerase metal-binding" evidence="1">
    <location>
        <begin position="9"/>
        <end position="124"/>
    </location>
</feature>
<dbReference type="InterPro" id="IPR017517">
    <property type="entry name" value="Maleyloyr_isom"/>
</dbReference>
<dbReference type="Proteomes" id="UP000240542">
    <property type="component" value="Unassembled WGS sequence"/>
</dbReference>
<dbReference type="InterPro" id="IPR017520">
    <property type="entry name" value="CHP03086"/>
</dbReference>
<proteinExistence type="predicted"/>
<evidence type="ECO:0000313" key="2">
    <source>
        <dbReference type="EMBL" id="PSK95481.1"/>
    </source>
</evidence>
<dbReference type="EMBL" id="PYGA01000015">
    <property type="protein sequence ID" value="PSK95481.1"/>
    <property type="molecule type" value="Genomic_DNA"/>
</dbReference>
<dbReference type="GO" id="GO:0046872">
    <property type="term" value="F:metal ion binding"/>
    <property type="evidence" value="ECO:0007669"/>
    <property type="project" value="InterPro"/>
</dbReference>
<gene>
    <name evidence="2" type="ORF">CLV63_115144</name>
</gene>
<keyword evidence="3" id="KW-1185">Reference proteome</keyword>
<name>A0A2P8DE28_9ACTN</name>
<dbReference type="NCBIfam" id="TIGR03086">
    <property type="entry name" value="TIGR03086 family metal-binding protein"/>
    <property type="match status" value="1"/>
</dbReference>
<sequence>MSEIAARFTRLAADFAATAEAVPPERWDSPSPCPEWTARGVVGHLVENQVMFLGFVHRGLGDIPSAADDPVGSWRAAAAVVQAELADPERAAATFDGFFGRSRFDVALDRFVNFDLIVHRWDLAQAAGLELRLDPADIDWAAEKAASFGDMLHSDGVCGPALVPPPGSGRQTAFLASVGRRAW</sequence>
<dbReference type="NCBIfam" id="TIGR03083">
    <property type="entry name" value="maleylpyruvate isomerase family mycothiol-dependent enzyme"/>
    <property type="match status" value="1"/>
</dbReference>
<dbReference type="OrthoDB" id="5185819at2"/>
<protein>
    <submittedName>
        <fullName evidence="2">Uncharacterized protein (TIGR03086 family)</fullName>
    </submittedName>
</protein>
<dbReference type="AlphaFoldDB" id="A0A2P8DE28"/>